<dbReference type="EMBL" id="AWQQ01000002">
    <property type="protein sequence ID" value="PHJ39951.1"/>
    <property type="molecule type" value="Genomic_DNA"/>
</dbReference>
<comment type="caution">
    <text evidence="1">The sequence shown here is derived from an EMBL/GenBank/DDBJ whole genome shotgun (WGS) entry which is preliminary data.</text>
</comment>
<name>A0A2C6L4M6_9FIRM</name>
<accession>A0A2C6L4M6</accession>
<keyword evidence="2" id="KW-1185">Reference proteome</keyword>
<gene>
    <name evidence="1" type="ORF">P378_00075</name>
</gene>
<dbReference type="Proteomes" id="UP000222564">
    <property type="component" value="Unassembled WGS sequence"/>
</dbReference>
<evidence type="ECO:0000313" key="1">
    <source>
        <dbReference type="EMBL" id="PHJ39951.1"/>
    </source>
</evidence>
<sequence>MVMSLLTGLGTWLYLRLTKVKHKGQSFKKESPGSKQKKNLKIFLNIKDIQRGIVTLNGDRYRLILRVTAQDFYLLSEIEQNNAEDMIASALRGLEFPVQILMTSEALDTRKAVQALKNNAATLPEKIREHALERAIYLENLQQQRAVTARRAYLVIPFDTVKGLDYARAELYARAGSLMDALSRAKMTAEPLDTGGVCDLLSHLLNRGRTWRPSEAGEKGVISLFTISDKESA</sequence>
<proteinExistence type="predicted"/>
<protein>
    <submittedName>
        <fullName evidence="1">Uncharacterized protein</fullName>
    </submittedName>
</protein>
<dbReference type="AlphaFoldDB" id="A0A2C6L4M6"/>
<evidence type="ECO:0000313" key="2">
    <source>
        <dbReference type="Proteomes" id="UP000222564"/>
    </source>
</evidence>
<reference evidence="1 2" key="1">
    <citation type="submission" date="2013-09" db="EMBL/GenBank/DDBJ databases">
        <title>Biodegradation of hydrocarbons in the deep terrestrial subsurface : characterization of a microbial consortium composed of two Desulfotomaculum species originating from a deep geological formation.</title>
        <authorList>
            <person name="Aullo T."/>
            <person name="Berlendis S."/>
            <person name="Lascourreges J.-F."/>
            <person name="Dessort D."/>
            <person name="Saint-Laurent S."/>
            <person name="Schraauwers B."/>
            <person name="Mas J."/>
            <person name="Magot M."/>
            <person name="Ranchou-Peyruse A."/>
        </authorList>
    </citation>
    <scope>NUCLEOTIDE SEQUENCE [LARGE SCALE GENOMIC DNA]</scope>
    <source>
        <strain evidence="1 2">Bs107</strain>
    </source>
</reference>
<organism evidence="1 2">
    <name type="scientific">Desulforamulus profundi</name>
    <dbReference type="NCBI Taxonomy" id="1383067"/>
    <lineage>
        <taxon>Bacteria</taxon>
        <taxon>Bacillati</taxon>
        <taxon>Bacillota</taxon>
        <taxon>Clostridia</taxon>
        <taxon>Eubacteriales</taxon>
        <taxon>Peptococcaceae</taxon>
        <taxon>Desulforamulus</taxon>
    </lineage>
</organism>